<comment type="similarity">
    <text evidence="4 14">Belongs to the cytochrome P450 family.</text>
</comment>
<comment type="cofactor">
    <cofactor evidence="1 13">
        <name>heme</name>
        <dbReference type="ChEBI" id="CHEBI:30413"/>
    </cofactor>
</comment>
<keyword evidence="5 13" id="KW-0349">Heme</keyword>
<dbReference type="InterPro" id="IPR002401">
    <property type="entry name" value="Cyt_P450_E_grp-I"/>
</dbReference>
<keyword evidence="10 13" id="KW-0408">Iron</keyword>
<dbReference type="InterPro" id="IPR001128">
    <property type="entry name" value="Cyt_P450"/>
</dbReference>
<dbReference type="GO" id="GO:0020037">
    <property type="term" value="F:heme binding"/>
    <property type="evidence" value="ECO:0007669"/>
    <property type="project" value="InterPro"/>
</dbReference>
<dbReference type="EMBL" id="KB468113">
    <property type="protein sequence ID" value="PCH41812.1"/>
    <property type="molecule type" value="Genomic_DNA"/>
</dbReference>
<name>A0A2H3JI09_WOLCO</name>
<comment type="pathway">
    <text evidence="3">Secondary metabolite biosynthesis.</text>
</comment>
<dbReference type="GO" id="GO:0005506">
    <property type="term" value="F:iron ion binding"/>
    <property type="evidence" value="ECO:0007669"/>
    <property type="project" value="InterPro"/>
</dbReference>
<evidence type="ECO:0000256" key="13">
    <source>
        <dbReference type="PIRSR" id="PIRSR602401-1"/>
    </source>
</evidence>
<keyword evidence="11 14" id="KW-0503">Monooxygenase</keyword>
<evidence type="ECO:0000256" key="8">
    <source>
        <dbReference type="ARBA" id="ARBA00022989"/>
    </source>
</evidence>
<evidence type="ECO:0000256" key="9">
    <source>
        <dbReference type="ARBA" id="ARBA00023002"/>
    </source>
</evidence>
<dbReference type="PRINTS" id="PR00385">
    <property type="entry name" value="P450"/>
</dbReference>
<sequence>MSIAKDDLLAIPQITVYFISLFLGTVIAHHIVWGRRRGRLPPGPRGLPFVGNILDVPKSHQWKTFYEWSRKWGDIVSVTVLGHTLIILSSPSSINALLEKNSAISSDRPKMIVARKWIGWDHIVAMEDYGSRLRALRQMVAQYIGPRVDTSTLAPLLEQESLKFVMRVWHRPDQLAGEVRRSVGSTISMVAYGYRVESDTDPILEMVDEALQTISVVATPGATLVEFFPTLERIPAWLPGGKWKYIAESSRKLLESLINDPFEYTKKQMARIFNSKASEGSSIPSFTSVSLKNNESSENELLVKDAAASLQLGVIIKSVATLRSFFLAMMCYPEVQRRAQQEIHSVVGFDRLPCLADRKHLPYINAVYLEALRWNPVTPIGLPHRLSQDAILDNYLLPKGSTVIANIWFILHDPDVYNEPFVFKPERYLSSDSTERELDPRAYAFGFGRRVCPGSHYAEALLFLMISSSLAIFNITKPVEDGVVIEPNTEFTGGSISLPPAYNCSIKPRSGGAEALLTSLIGESERI</sequence>
<dbReference type="STRING" id="742152.A0A2H3JI09"/>
<dbReference type="OrthoDB" id="2789670at2759"/>
<dbReference type="PANTHER" id="PTHR46300">
    <property type="entry name" value="P450, PUTATIVE (EUROFUNG)-RELATED-RELATED"/>
    <property type="match status" value="1"/>
</dbReference>
<keyword evidence="7 13" id="KW-0479">Metal-binding</keyword>
<dbReference type="InterPro" id="IPR036396">
    <property type="entry name" value="Cyt_P450_sf"/>
</dbReference>
<dbReference type="GO" id="GO:0004497">
    <property type="term" value="F:monooxygenase activity"/>
    <property type="evidence" value="ECO:0007669"/>
    <property type="project" value="UniProtKB-KW"/>
</dbReference>
<dbReference type="AlphaFoldDB" id="A0A2H3JI09"/>
<evidence type="ECO:0000256" key="3">
    <source>
        <dbReference type="ARBA" id="ARBA00005179"/>
    </source>
</evidence>
<evidence type="ECO:0000256" key="7">
    <source>
        <dbReference type="ARBA" id="ARBA00022723"/>
    </source>
</evidence>
<evidence type="ECO:0000256" key="14">
    <source>
        <dbReference type="RuleBase" id="RU000461"/>
    </source>
</evidence>
<evidence type="ECO:0000256" key="4">
    <source>
        <dbReference type="ARBA" id="ARBA00010617"/>
    </source>
</evidence>
<keyword evidence="17" id="KW-1185">Reference proteome</keyword>
<dbReference type="GO" id="GO:0016020">
    <property type="term" value="C:membrane"/>
    <property type="evidence" value="ECO:0007669"/>
    <property type="project" value="UniProtKB-SubCell"/>
</dbReference>
<accession>A0A2H3JI09</accession>
<feature type="binding site" description="axial binding residue" evidence="13">
    <location>
        <position position="452"/>
    </location>
    <ligand>
        <name>heme</name>
        <dbReference type="ChEBI" id="CHEBI:30413"/>
    </ligand>
    <ligandPart>
        <name>Fe</name>
        <dbReference type="ChEBI" id="CHEBI:18248"/>
    </ligandPart>
</feature>
<evidence type="ECO:0000256" key="11">
    <source>
        <dbReference type="ARBA" id="ARBA00023033"/>
    </source>
</evidence>
<dbReference type="InterPro" id="IPR017972">
    <property type="entry name" value="Cyt_P450_CS"/>
</dbReference>
<evidence type="ECO:0000256" key="6">
    <source>
        <dbReference type="ARBA" id="ARBA00022692"/>
    </source>
</evidence>
<evidence type="ECO:0000256" key="2">
    <source>
        <dbReference type="ARBA" id="ARBA00004167"/>
    </source>
</evidence>
<organism evidence="16 17">
    <name type="scientific">Wolfiporia cocos (strain MD-104)</name>
    <name type="common">Brown rot fungus</name>
    <dbReference type="NCBI Taxonomy" id="742152"/>
    <lineage>
        <taxon>Eukaryota</taxon>
        <taxon>Fungi</taxon>
        <taxon>Dikarya</taxon>
        <taxon>Basidiomycota</taxon>
        <taxon>Agaricomycotina</taxon>
        <taxon>Agaricomycetes</taxon>
        <taxon>Polyporales</taxon>
        <taxon>Phaeolaceae</taxon>
        <taxon>Wolfiporia</taxon>
    </lineage>
</organism>
<dbReference type="Proteomes" id="UP000218811">
    <property type="component" value="Unassembled WGS sequence"/>
</dbReference>
<dbReference type="SUPFAM" id="SSF48264">
    <property type="entry name" value="Cytochrome P450"/>
    <property type="match status" value="1"/>
</dbReference>
<evidence type="ECO:0000313" key="17">
    <source>
        <dbReference type="Proteomes" id="UP000218811"/>
    </source>
</evidence>
<dbReference type="Pfam" id="PF00067">
    <property type="entry name" value="p450"/>
    <property type="match status" value="1"/>
</dbReference>
<dbReference type="InterPro" id="IPR050364">
    <property type="entry name" value="Cytochrome_P450_fung"/>
</dbReference>
<dbReference type="CDD" id="cd11065">
    <property type="entry name" value="CYP64-like"/>
    <property type="match status" value="1"/>
</dbReference>
<reference evidence="16 17" key="1">
    <citation type="journal article" date="2012" name="Science">
        <title>The Paleozoic origin of enzymatic lignin decomposition reconstructed from 31 fungal genomes.</title>
        <authorList>
            <person name="Floudas D."/>
            <person name="Binder M."/>
            <person name="Riley R."/>
            <person name="Barry K."/>
            <person name="Blanchette R.A."/>
            <person name="Henrissat B."/>
            <person name="Martinez A.T."/>
            <person name="Otillar R."/>
            <person name="Spatafora J.W."/>
            <person name="Yadav J.S."/>
            <person name="Aerts A."/>
            <person name="Benoit I."/>
            <person name="Boyd A."/>
            <person name="Carlson A."/>
            <person name="Copeland A."/>
            <person name="Coutinho P.M."/>
            <person name="de Vries R.P."/>
            <person name="Ferreira P."/>
            <person name="Findley K."/>
            <person name="Foster B."/>
            <person name="Gaskell J."/>
            <person name="Glotzer D."/>
            <person name="Gorecki P."/>
            <person name="Heitman J."/>
            <person name="Hesse C."/>
            <person name="Hori C."/>
            <person name="Igarashi K."/>
            <person name="Jurgens J.A."/>
            <person name="Kallen N."/>
            <person name="Kersten P."/>
            <person name="Kohler A."/>
            <person name="Kuees U."/>
            <person name="Kumar T.K.A."/>
            <person name="Kuo A."/>
            <person name="LaButti K."/>
            <person name="Larrondo L.F."/>
            <person name="Lindquist E."/>
            <person name="Ling A."/>
            <person name="Lombard V."/>
            <person name="Lucas S."/>
            <person name="Lundell T."/>
            <person name="Martin R."/>
            <person name="McLaughlin D.J."/>
            <person name="Morgenstern I."/>
            <person name="Morin E."/>
            <person name="Murat C."/>
            <person name="Nagy L.G."/>
            <person name="Nolan M."/>
            <person name="Ohm R.A."/>
            <person name="Patyshakuliyeva A."/>
            <person name="Rokas A."/>
            <person name="Ruiz-Duenas F.J."/>
            <person name="Sabat G."/>
            <person name="Salamov A."/>
            <person name="Samejima M."/>
            <person name="Schmutz J."/>
            <person name="Slot J.C."/>
            <person name="St John F."/>
            <person name="Stenlid J."/>
            <person name="Sun H."/>
            <person name="Sun S."/>
            <person name="Syed K."/>
            <person name="Tsang A."/>
            <person name="Wiebenga A."/>
            <person name="Young D."/>
            <person name="Pisabarro A."/>
            <person name="Eastwood D.C."/>
            <person name="Martin F."/>
            <person name="Cullen D."/>
            <person name="Grigoriev I.V."/>
            <person name="Hibbett D.S."/>
        </authorList>
    </citation>
    <scope>NUCLEOTIDE SEQUENCE [LARGE SCALE GENOMIC DNA]</scope>
    <source>
        <strain evidence="16 17">MD-104</strain>
    </source>
</reference>
<evidence type="ECO:0000256" key="15">
    <source>
        <dbReference type="SAM" id="Phobius"/>
    </source>
</evidence>
<keyword evidence="9 14" id="KW-0560">Oxidoreductase</keyword>
<evidence type="ECO:0000256" key="1">
    <source>
        <dbReference type="ARBA" id="ARBA00001971"/>
    </source>
</evidence>
<keyword evidence="6 15" id="KW-0812">Transmembrane</keyword>
<feature type="transmembrane region" description="Helical" evidence="15">
    <location>
        <begin position="14"/>
        <end position="33"/>
    </location>
</feature>
<keyword evidence="12 15" id="KW-0472">Membrane</keyword>
<gene>
    <name evidence="16" type="ORF">WOLCODRAFT_68937</name>
</gene>
<dbReference type="Gene3D" id="1.10.630.10">
    <property type="entry name" value="Cytochrome P450"/>
    <property type="match status" value="1"/>
</dbReference>
<evidence type="ECO:0000313" key="16">
    <source>
        <dbReference type="EMBL" id="PCH41812.1"/>
    </source>
</evidence>
<evidence type="ECO:0000256" key="12">
    <source>
        <dbReference type="ARBA" id="ARBA00023136"/>
    </source>
</evidence>
<protein>
    <submittedName>
        <fullName evidence="16">Cytochrome P450</fullName>
    </submittedName>
</protein>
<keyword evidence="8 15" id="KW-1133">Transmembrane helix</keyword>
<evidence type="ECO:0000256" key="10">
    <source>
        <dbReference type="ARBA" id="ARBA00023004"/>
    </source>
</evidence>
<dbReference type="GO" id="GO:0016705">
    <property type="term" value="F:oxidoreductase activity, acting on paired donors, with incorporation or reduction of molecular oxygen"/>
    <property type="evidence" value="ECO:0007669"/>
    <property type="project" value="InterPro"/>
</dbReference>
<comment type="subcellular location">
    <subcellularLocation>
        <location evidence="2">Membrane</location>
        <topology evidence="2">Single-pass membrane protein</topology>
    </subcellularLocation>
</comment>
<proteinExistence type="inferred from homology"/>
<dbReference type="PANTHER" id="PTHR46300:SF7">
    <property type="entry name" value="P450, PUTATIVE (EUROFUNG)-RELATED"/>
    <property type="match status" value="1"/>
</dbReference>
<dbReference type="PROSITE" id="PS00086">
    <property type="entry name" value="CYTOCHROME_P450"/>
    <property type="match status" value="1"/>
</dbReference>
<dbReference type="PRINTS" id="PR00463">
    <property type="entry name" value="EP450I"/>
</dbReference>
<evidence type="ECO:0000256" key="5">
    <source>
        <dbReference type="ARBA" id="ARBA00022617"/>
    </source>
</evidence>